<dbReference type="EMBL" id="LJZO01000012">
    <property type="protein sequence ID" value="ROV98856.1"/>
    <property type="molecule type" value="Genomic_DNA"/>
</dbReference>
<evidence type="ECO:0000256" key="4">
    <source>
        <dbReference type="ARBA" id="ARBA00022989"/>
    </source>
</evidence>
<name>A0A423W693_CYTCH</name>
<feature type="region of interest" description="Disordered" evidence="8">
    <location>
        <begin position="19"/>
        <end position="168"/>
    </location>
</feature>
<accession>A0A423W693</accession>
<evidence type="ECO:0000313" key="11">
    <source>
        <dbReference type="Proteomes" id="UP000284375"/>
    </source>
</evidence>
<feature type="compositionally biased region" description="Basic and acidic residues" evidence="8">
    <location>
        <begin position="85"/>
        <end position="95"/>
    </location>
</feature>
<dbReference type="Proteomes" id="UP000284375">
    <property type="component" value="Unassembled WGS sequence"/>
</dbReference>
<keyword evidence="6" id="KW-0496">Mitochondrion</keyword>
<evidence type="ECO:0000256" key="1">
    <source>
        <dbReference type="ARBA" id="ARBA00004173"/>
    </source>
</evidence>
<evidence type="ECO:0000256" key="2">
    <source>
        <dbReference type="ARBA" id="ARBA00004370"/>
    </source>
</evidence>
<dbReference type="GO" id="GO:0005739">
    <property type="term" value="C:mitochondrion"/>
    <property type="evidence" value="ECO:0007669"/>
    <property type="project" value="UniProtKB-SubCell"/>
</dbReference>
<feature type="transmembrane region" description="Helical" evidence="9">
    <location>
        <begin position="353"/>
        <end position="374"/>
    </location>
</feature>
<keyword evidence="11" id="KW-1185">Reference proteome</keyword>
<comment type="subcellular location">
    <subcellularLocation>
        <location evidence="2">Membrane</location>
    </subcellularLocation>
    <subcellularLocation>
        <location evidence="1">Mitochondrion</location>
    </subcellularLocation>
</comment>
<evidence type="ECO:0008006" key="12">
    <source>
        <dbReference type="Google" id="ProtNLM"/>
    </source>
</evidence>
<keyword evidence="7 9" id="KW-0472">Membrane</keyword>
<evidence type="ECO:0000313" key="10">
    <source>
        <dbReference type="EMBL" id="ROV98856.1"/>
    </source>
</evidence>
<organism evidence="10 11">
    <name type="scientific">Cytospora chrysosperma</name>
    <name type="common">Cytospora canker fungus</name>
    <name type="synonym">Sphaeria chrysosperma</name>
    <dbReference type="NCBI Taxonomy" id="252740"/>
    <lineage>
        <taxon>Eukaryota</taxon>
        <taxon>Fungi</taxon>
        <taxon>Dikarya</taxon>
        <taxon>Ascomycota</taxon>
        <taxon>Pezizomycotina</taxon>
        <taxon>Sordariomycetes</taxon>
        <taxon>Sordariomycetidae</taxon>
        <taxon>Diaporthales</taxon>
        <taxon>Cytosporaceae</taxon>
        <taxon>Cytospora</taxon>
    </lineage>
</organism>
<dbReference type="Gene3D" id="1.20.5.340">
    <property type="match status" value="1"/>
</dbReference>
<evidence type="ECO:0000256" key="7">
    <source>
        <dbReference type="ARBA" id="ARBA00023136"/>
    </source>
</evidence>
<comment type="caution">
    <text evidence="10">The sequence shown here is derived from an EMBL/GenBank/DDBJ whole genome shotgun (WGS) entry which is preliminary data.</text>
</comment>
<keyword evidence="3 9" id="KW-0812">Transmembrane</keyword>
<keyword evidence="4 9" id="KW-1133">Transmembrane helix</keyword>
<sequence length="418" mass="45517">MTTHSLTFLYPHLFRTARQGKRVATSRCRRRHAPASAHPTQHGQHAAAPFVTSNAPKNGTFAPRVGKAIEPKPLGNVQGAPALESHMRGNHKEAPAEQGVEGGEARESTAEQKERAAKALDPQQLSTVKETLGSPGLSSSEKAKKGAGSGQGKDSAEPAPKRATGPMDAVLHMPPPEEHWTIKPEDKPPHLTPPPYVHHFDSYSLVKQLEGGGYTQAQAITAMKAVRALLAQNLDVAQGGLVSKSDVENETYLFKAACAELSTEVMNNRRVADEGLRQQRTILQHEVDNTSQALNQELLTLNDNVKGMFNDRKMAVREEQKAAESAVQQIAYKISVTLNSDSKSQIEAVRWVLARRAVIGLFFMVTVTLIALRYSSLVSQEQKKEEKKEKEEAEALKRSDGSRDVAQAPDAAEILAAN</sequence>
<dbReference type="STRING" id="252740.A0A423W693"/>
<feature type="compositionally biased region" description="Basic and acidic residues" evidence="8">
    <location>
        <begin position="103"/>
        <end position="118"/>
    </location>
</feature>
<feature type="compositionally biased region" description="Basic and acidic residues" evidence="8">
    <location>
        <begin position="381"/>
        <end position="403"/>
    </location>
</feature>
<dbReference type="PANTHER" id="PTHR14360">
    <property type="entry name" value="PROTEIN FMP32, MITOCHONDRIAL"/>
    <property type="match status" value="1"/>
</dbReference>
<protein>
    <recommendedName>
        <fullName evidence="12">MOZ protein represents a chromatin-associated acetyltransferase</fullName>
    </recommendedName>
</protein>
<evidence type="ECO:0000256" key="6">
    <source>
        <dbReference type="ARBA" id="ARBA00023128"/>
    </source>
</evidence>
<reference evidence="10 11" key="1">
    <citation type="submission" date="2015-09" db="EMBL/GenBank/DDBJ databases">
        <title>Host preference determinants of Valsa canker pathogens revealed by comparative genomics.</title>
        <authorList>
            <person name="Yin Z."/>
            <person name="Huang L."/>
        </authorList>
    </citation>
    <scope>NUCLEOTIDE SEQUENCE [LARGE SCALE GENOMIC DNA]</scope>
    <source>
        <strain evidence="10 11">YSFL</strain>
    </source>
</reference>
<dbReference type="GO" id="GO:0016020">
    <property type="term" value="C:membrane"/>
    <property type="evidence" value="ECO:0007669"/>
    <property type="project" value="UniProtKB-SubCell"/>
</dbReference>
<gene>
    <name evidence="10" type="ORF">VSDG_03746</name>
</gene>
<proteinExistence type="predicted"/>
<evidence type="ECO:0000256" key="8">
    <source>
        <dbReference type="SAM" id="MobiDB-lite"/>
    </source>
</evidence>
<keyword evidence="5" id="KW-0175">Coiled coil</keyword>
<evidence type="ECO:0000256" key="5">
    <source>
        <dbReference type="ARBA" id="ARBA00023054"/>
    </source>
</evidence>
<evidence type="ECO:0000256" key="3">
    <source>
        <dbReference type="ARBA" id="ARBA00022692"/>
    </source>
</evidence>
<dbReference type="PANTHER" id="PTHR14360:SF12">
    <property type="entry name" value="MOZ PROTEIN REPRESENTS A CHROMATIN-ASSOCIATED ACETYLTRANSFERASE"/>
    <property type="match status" value="1"/>
</dbReference>
<dbReference type="AlphaFoldDB" id="A0A423W693"/>
<dbReference type="Pfam" id="PF07798">
    <property type="entry name" value="CCDC90-like"/>
    <property type="match status" value="1"/>
</dbReference>
<dbReference type="InterPro" id="IPR024461">
    <property type="entry name" value="CCDC90-like"/>
</dbReference>
<dbReference type="OrthoDB" id="5424147at2759"/>
<evidence type="ECO:0000256" key="9">
    <source>
        <dbReference type="SAM" id="Phobius"/>
    </source>
</evidence>
<feature type="region of interest" description="Disordered" evidence="8">
    <location>
        <begin position="380"/>
        <end position="418"/>
    </location>
</feature>